<dbReference type="GeneID" id="98142588"/>
<evidence type="ECO:0000313" key="5">
    <source>
        <dbReference type="EMBL" id="KAL2869470.1"/>
    </source>
</evidence>
<feature type="repeat" description="ANK" evidence="3">
    <location>
        <begin position="176"/>
        <end position="204"/>
    </location>
</feature>
<keyword evidence="2 3" id="KW-0040">ANK repeat</keyword>
<feature type="repeat" description="ANK" evidence="3">
    <location>
        <begin position="368"/>
        <end position="393"/>
    </location>
</feature>
<keyword evidence="6" id="KW-1185">Reference proteome</keyword>
<evidence type="ECO:0000259" key="4">
    <source>
        <dbReference type="PROSITE" id="PS50181"/>
    </source>
</evidence>
<proteinExistence type="predicted"/>
<name>A0ABR4LY64_9EURO</name>
<comment type="caution">
    <text evidence="5">The sequence shown here is derived from an EMBL/GenBank/DDBJ whole genome shotgun (WGS) entry which is preliminary data.</text>
</comment>
<dbReference type="RefSeq" id="XP_070888449.1">
    <property type="nucleotide sequence ID" value="XM_071027516.1"/>
</dbReference>
<dbReference type="PANTHER" id="PTHR24198:SF165">
    <property type="entry name" value="ANKYRIN REPEAT-CONTAINING PROTEIN-RELATED"/>
    <property type="match status" value="1"/>
</dbReference>
<dbReference type="SMART" id="SM00248">
    <property type="entry name" value="ANK"/>
    <property type="match status" value="10"/>
</dbReference>
<organism evidence="5 6">
    <name type="scientific">Aspergillus lucknowensis</name>
    <dbReference type="NCBI Taxonomy" id="176173"/>
    <lineage>
        <taxon>Eukaryota</taxon>
        <taxon>Fungi</taxon>
        <taxon>Dikarya</taxon>
        <taxon>Ascomycota</taxon>
        <taxon>Pezizomycotina</taxon>
        <taxon>Eurotiomycetes</taxon>
        <taxon>Eurotiomycetidae</taxon>
        <taxon>Eurotiales</taxon>
        <taxon>Aspergillaceae</taxon>
        <taxon>Aspergillus</taxon>
        <taxon>Aspergillus subgen. Nidulantes</taxon>
    </lineage>
</organism>
<gene>
    <name evidence="5" type="ORF">BJX67DRAFT_332034</name>
</gene>
<dbReference type="InterPro" id="IPR002110">
    <property type="entry name" value="Ankyrin_rpt"/>
</dbReference>
<evidence type="ECO:0000256" key="1">
    <source>
        <dbReference type="ARBA" id="ARBA00022737"/>
    </source>
</evidence>
<dbReference type="CDD" id="cd09917">
    <property type="entry name" value="F-box_SF"/>
    <property type="match status" value="1"/>
</dbReference>
<protein>
    <submittedName>
        <fullName evidence="5">Ankyrin repeat-containing domain protein</fullName>
    </submittedName>
</protein>
<dbReference type="PANTHER" id="PTHR24198">
    <property type="entry name" value="ANKYRIN REPEAT AND PROTEIN KINASE DOMAIN-CONTAINING PROTEIN"/>
    <property type="match status" value="1"/>
</dbReference>
<dbReference type="InterPro" id="IPR001810">
    <property type="entry name" value="F-box_dom"/>
</dbReference>
<evidence type="ECO:0000256" key="3">
    <source>
        <dbReference type="PROSITE-ProRule" id="PRU00023"/>
    </source>
</evidence>
<evidence type="ECO:0000313" key="6">
    <source>
        <dbReference type="Proteomes" id="UP001610432"/>
    </source>
</evidence>
<dbReference type="Pfam" id="PF12796">
    <property type="entry name" value="Ank_2"/>
    <property type="match status" value="2"/>
</dbReference>
<sequence length="697" mass="76895">MPILLSNFPSELIFLIAHSLEFDSNLNALSRVNRRFHELLNPLLYSTYARYEDPLVWAASQGMRETLLKFLAAGGVPNQEVMSAALDNGHPELVELLYRRCVGPDGGNGVRENLFLDAAQAGHASLVRFLIQSGVHPDYRVRWRNSPLEAAAENGHLPVLKALLDAGCSLELAWAAHTTPLDLAAKRGHTDIVRFFLERGMPVNKALPTEWWWDGSHYDWWPLDFAACYGPIDTIRCLLENGAGPSPNMLLAPASYARGDVVKLLTQHFNYPKAVTTVTMHSMKRYIVMRLTRIALAAAACGLTDLLAETIAHGWDVHSPVIRGYDPRIYNTRGTPLAWAARNGQLQTLLMLLEKGADPDGNVGVEKGVMNPLHYAVMRGHAEIVSALLNYGAWLNPHCVVPSALDDAVSHPQIFKMLLSRRPALLSPSIGTRNLLGVKAIRQGQSEVVQMLIAKGVNFLHPSLHPRGGSLLKLLAESNEAVLTTLPRKKFKPRPGGPDEKDILLAGASHGNIPFLQFLISRGFNISHPQWQADLLLHAVTGRNRERVEPTLDFLLAQGLDINARNAELRTALLELLDAKHTAATPRLAELLVKRGADPSLSCVGLCPIVAAARGVHMGGYGWYSGSLGRILKPLLRGIEARGTPFEVVGPQLLEAISVLTAKGEDEEEEEEDYGYVRPTDALRVLRQFYWRKRYPV</sequence>
<dbReference type="Gene3D" id="1.25.40.20">
    <property type="entry name" value="Ankyrin repeat-containing domain"/>
    <property type="match status" value="3"/>
</dbReference>
<dbReference type="Pfam" id="PF13637">
    <property type="entry name" value="Ank_4"/>
    <property type="match status" value="1"/>
</dbReference>
<evidence type="ECO:0000256" key="2">
    <source>
        <dbReference type="ARBA" id="ARBA00023043"/>
    </source>
</evidence>
<dbReference type="PROSITE" id="PS50297">
    <property type="entry name" value="ANK_REP_REGION"/>
    <property type="match status" value="3"/>
</dbReference>
<feature type="domain" description="F-box" evidence="4">
    <location>
        <begin position="2"/>
        <end position="51"/>
    </location>
</feature>
<feature type="repeat" description="ANK" evidence="3">
    <location>
        <begin position="332"/>
        <end position="360"/>
    </location>
</feature>
<keyword evidence="1" id="KW-0677">Repeat</keyword>
<reference evidence="5 6" key="1">
    <citation type="submission" date="2024-07" db="EMBL/GenBank/DDBJ databases">
        <title>Section-level genome sequencing and comparative genomics of Aspergillus sections Usti and Cavernicolus.</title>
        <authorList>
            <consortium name="Lawrence Berkeley National Laboratory"/>
            <person name="Nybo J.L."/>
            <person name="Vesth T.C."/>
            <person name="Theobald S."/>
            <person name="Frisvad J.C."/>
            <person name="Larsen T.O."/>
            <person name="Kjaerboelling I."/>
            <person name="Rothschild-Mancinelli K."/>
            <person name="Lyhne E.K."/>
            <person name="Kogle M.E."/>
            <person name="Barry K."/>
            <person name="Clum A."/>
            <person name="Na H."/>
            <person name="Ledsgaard L."/>
            <person name="Lin J."/>
            <person name="Lipzen A."/>
            <person name="Kuo A."/>
            <person name="Riley R."/>
            <person name="Mondo S."/>
            <person name="Labutti K."/>
            <person name="Haridas S."/>
            <person name="Pangalinan J."/>
            <person name="Salamov A.A."/>
            <person name="Simmons B.A."/>
            <person name="Magnuson J.K."/>
            <person name="Chen J."/>
            <person name="Drula E."/>
            <person name="Henrissat B."/>
            <person name="Wiebenga A."/>
            <person name="Lubbers R.J."/>
            <person name="Gomes A.C."/>
            <person name="Macurrencykelacurrency M.R."/>
            <person name="Stajich J."/>
            <person name="Grigoriev I.V."/>
            <person name="Mortensen U.H."/>
            <person name="De Vries R.P."/>
            <person name="Baker S.E."/>
            <person name="Andersen M.R."/>
        </authorList>
    </citation>
    <scope>NUCLEOTIDE SEQUENCE [LARGE SCALE GENOMIC DNA]</scope>
    <source>
        <strain evidence="5 6">CBS 449.75</strain>
    </source>
</reference>
<dbReference type="Proteomes" id="UP001610432">
    <property type="component" value="Unassembled WGS sequence"/>
</dbReference>
<dbReference type="InterPro" id="IPR036770">
    <property type="entry name" value="Ankyrin_rpt-contain_sf"/>
</dbReference>
<dbReference type="EMBL" id="JBFXLQ010000009">
    <property type="protein sequence ID" value="KAL2869470.1"/>
    <property type="molecule type" value="Genomic_DNA"/>
</dbReference>
<dbReference type="SUPFAM" id="SSF48403">
    <property type="entry name" value="Ankyrin repeat"/>
    <property type="match status" value="2"/>
</dbReference>
<accession>A0ABR4LY64</accession>
<dbReference type="PROSITE" id="PS50181">
    <property type="entry name" value="FBOX"/>
    <property type="match status" value="1"/>
</dbReference>
<dbReference type="PROSITE" id="PS50088">
    <property type="entry name" value="ANK_REPEAT"/>
    <property type="match status" value="3"/>
</dbReference>